<dbReference type="InParanoid" id="A0A6P8RYG0"/>
<dbReference type="SMART" id="SM00204">
    <property type="entry name" value="TGFB"/>
    <property type="match status" value="1"/>
</dbReference>
<keyword evidence="2" id="KW-0964">Secreted</keyword>
<evidence type="ECO:0000313" key="10">
    <source>
        <dbReference type="RefSeq" id="XP_033809721.1"/>
    </source>
</evidence>
<dbReference type="Gene3D" id="2.10.90.10">
    <property type="entry name" value="Cystine-knot cytokines"/>
    <property type="match status" value="1"/>
</dbReference>
<dbReference type="GeneID" id="117364546"/>
<dbReference type="FunCoup" id="A0A6P8RYG0">
    <property type="interactions" value="699"/>
</dbReference>
<feature type="chain" id="PRO_5027656245" evidence="7">
    <location>
        <begin position="20"/>
        <end position="665"/>
    </location>
</feature>
<dbReference type="KEGG" id="gsh:117364546"/>
<gene>
    <name evidence="10" type="primary">AMH</name>
</gene>
<dbReference type="InterPro" id="IPR029034">
    <property type="entry name" value="Cystine-knot_cytokine"/>
</dbReference>
<dbReference type="PANTHER" id="PTHR15009:SF4">
    <property type="entry name" value="MUELLERIAN-INHIBITING FACTOR"/>
    <property type="match status" value="1"/>
</dbReference>
<keyword evidence="5" id="KW-0339">Growth factor</keyword>
<dbReference type="OrthoDB" id="9893739at2759"/>
<reference evidence="10" key="1">
    <citation type="submission" date="2025-08" db="UniProtKB">
        <authorList>
            <consortium name="RefSeq"/>
        </authorList>
    </citation>
    <scope>IDENTIFICATION</scope>
</reference>
<dbReference type="GO" id="GO:0008083">
    <property type="term" value="F:growth factor activity"/>
    <property type="evidence" value="ECO:0007669"/>
    <property type="project" value="UniProtKB-KW"/>
</dbReference>
<evidence type="ECO:0000256" key="7">
    <source>
        <dbReference type="SAM" id="SignalP"/>
    </source>
</evidence>
<dbReference type="Pfam" id="PF04709">
    <property type="entry name" value="AMH_N"/>
    <property type="match status" value="1"/>
</dbReference>
<dbReference type="PROSITE" id="PS51362">
    <property type="entry name" value="TGF_BETA_2"/>
    <property type="match status" value="1"/>
</dbReference>
<dbReference type="PANTHER" id="PTHR15009">
    <property type="entry name" value="MUELLERIAN-INHIBITING FACTOR"/>
    <property type="match status" value="1"/>
</dbReference>
<keyword evidence="9" id="KW-1185">Reference proteome</keyword>
<comment type="similarity">
    <text evidence="5">Belongs to the TGF-beta family.</text>
</comment>
<evidence type="ECO:0000256" key="6">
    <source>
        <dbReference type="SAM" id="MobiDB-lite"/>
    </source>
</evidence>
<dbReference type="GO" id="GO:0005615">
    <property type="term" value="C:extracellular space"/>
    <property type="evidence" value="ECO:0007669"/>
    <property type="project" value="TreeGrafter"/>
</dbReference>
<evidence type="ECO:0000313" key="9">
    <source>
        <dbReference type="Proteomes" id="UP000515159"/>
    </source>
</evidence>
<evidence type="ECO:0000256" key="2">
    <source>
        <dbReference type="ARBA" id="ARBA00022525"/>
    </source>
</evidence>
<dbReference type="Pfam" id="PF00019">
    <property type="entry name" value="TGF_beta"/>
    <property type="match status" value="1"/>
</dbReference>
<dbReference type="InterPro" id="IPR006799">
    <property type="entry name" value="AMH_N"/>
</dbReference>
<evidence type="ECO:0000259" key="8">
    <source>
        <dbReference type="PROSITE" id="PS51362"/>
    </source>
</evidence>
<feature type="region of interest" description="Disordered" evidence="6">
    <location>
        <begin position="31"/>
        <end position="60"/>
    </location>
</feature>
<evidence type="ECO:0000256" key="5">
    <source>
        <dbReference type="RuleBase" id="RU000354"/>
    </source>
</evidence>
<dbReference type="GO" id="GO:0030154">
    <property type="term" value="P:cell differentiation"/>
    <property type="evidence" value="ECO:0007669"/>
    <property type="project" value="UniProtKB-KW"/>
</dbReference>
<dbReference type="InterPro" id="IPR001839">
    <property type="entry name" value="TGF-b_C"/>
</dbReference>
<protein>
    <submittedName>
        <fullName evidence="10">Muellerian-inhibiting factor</fullName>
    </submittedName>
</protein>
<keyword evidence="3 7" id="KW-0732">Signal</keyword>
<dbReference type="AlphaFoldDB" id="A0A6P8RYG0"/>
<comment type="subcellular location">
    <subcellularLocation>
        <location evidence="1">Secreted</location>
    </subcellularLocation>
</comment>
<dbReference type="CTD" id="268"/>
<dbReference type="SUPFAM" id="SSF57501">
    <property type="entry name" value="Cystine-knot cytokines"/>
    <property type="match status" value="1"/>
</dbReference>
<feature type="signal peptide" evidence="7">
    <location>
        <begin position="1"/>
        <end position="19"/>
    </location>
</feature>
<dbReference type="GO" id="GO:0008406">
    <property type="term" value="P:gonad development"/>
    <property type="evidence" value="ECO:0007669"/>
    <property type="project" value="InterPro"/>
</dbReference>
<keyword evidence="4" id="KW-0221">Differentiation</keyword>
<evidence type="ECO:0000256" key="1">
    <source>
        <dbReference type="ARBA" id="ARBA00004613"/>
    </source>
</evidence>
<organism evidence="9 10">
    <name type="scientific">Geotrypetes seraphini</name>
    <name type="common">Gaboon caecilian</name>
    <name type="synonym">Caecilia seraphini</name>
    <dbReference type="NCBI Taxonomy" id="260995"/>
    <lineage>
        <taxon>Eukaryota</taxon>
        <taxon>Metazoa</taxon>
        <taxon>Chordata</taxon>
        <taxon>Craniata</taxon>
        <taxon>Vertebrata</taxon>
        <taxon>Euteleostomi</taxon>
        <taxon>Amphibia</taxon>
        <taxon>Gymnophiona</taxon>
        <taxon>Geotrypetes</taxon>
    </lineage>
</organism>
<evidence type="ECO:0000256" key="4">
    <source>
        <dbReference type="ARBA" id="ARBA00022782"/>
    </source>
</evidence>
<accession>A0A6P8RYG0</accession>
<feature type="domain" description="TGF-beta family profile" evidence="8">
    <location>
        <begin position="545"/>
        <end position="665"/>
    </location>
</feature>
<evidence type="ECO:0000256" key="3">
    <source>
        <dbReference type="ARBA" id="ARBA00022729"/>
    </source>
</evidence>
<feature type="region of interest" description="Disordered" evidence="6">
    <location>
        <begin position="73"/>
        <end position="118"/>
    </location>
</feature>
<dbReference type="Proteomes" id="UP000515159">
    <property type="component" value="Chromosome 8"/>
</dbReference>
<dbReference type="InterPro" id="IPR021203">
    <property type="entry name" value="Muellerian-inhibiting_factor"/>
</dbReference>
<name>A0A6P8RYG0_GEOSA</name>
<sequence length="665" mass="75024">MKLALTVTWHLLVLLESMALPRLGIWRAGEEKRPGHRRSRRDDVGLSEPETPGSLNSKGADFNQTLARELGEAASNSTAEARALEGGGGFFGEREASDGPAGDLTACAPGEDGKEGPGWSHLEMVGALRSYERSFMEAVRQSRWDEEDLATFGLCSGPEEPPALLSLRRIASHLGEPSRKRLILLRLEEVIWEDTKLKFKITTEEDVAQLRKDLLFSLLVFYPDINEDTLKKQRIKLVVTGEGIQEQVVCLSQNTRSLIITTEGMATLHSHRQFGFVVSFQIRHHHTEKVLTSTEIQQLLFGRDEKCFRKKMPVLLMFAKGKRQEVEVVLPISSPQMDECVASDTALDCQTRLLANSSTEPLISAVNESSSESTGEFLEGLTKFVDMVLSTCDDKPSKSLPPLDLDSETLETLPSHILNISQKRALEWLVESEEHLVLLFPSESKFLLERQSVQPRLRGKLLEKLINKLQALIDELREIPAFHDNTHLLMDLLDFCYGSFKVTFGPSVATPRLREMHPRDRSSGLEKFHTLLLLKALQSVKEQWQEKRKLSRQNRSAESPSHCKLQELTIDFTSIGLSKNLHVTPMTYTLNNCEGPCRFPQSTRGNSTSHTILLIRMQESGVMLRRYPCCVPVRYSELQLANYTEDGMIHIRFFPNMIANACDCR</sequence>
<dbReference type="GO" id="GO:0001880">
    <property type="term" value="P:Mullerian duct regression"/>
    <property type="evidence" value="ECO:0007669"/>
    <property type="project" value="TreeGrafter"/>
</dbReference>
<proteinExistence type="inferred from homology"/>
<dbReference type="RefSeq" id="XP_033809721.1">
    <property type="nucleotide sequence ID" value="XM_033953830.1"/>
</dbReference>